<gene>
    <name evidence="4" type="ORF">BU14_1243s0002</name>
</gene>
<feature type="compositionally biased region" description="Gly residues" evidence="1">
    <location>
        <begin position="455"/>
        <end position="486"/>
    </location>
</feature>
<dbReference type="EMBL" id="KV919427">
    <property type="protein sequence ID" value="OSX69724.1"/>
    <property type="molecule type" value="Genomic_DNA"/>
</dbReference>
<dbReference type="Gene3D" id="1.10.10.60">
    <property type="entry name" value="Homeodomain-like"/>
    <property type="match status" value="2"/>
</dbReference>
<evidence type="ECO:0000259" key="2">
    <source>
        <dbReference type="PROSITE" id="PS50090"/>
    </source>
</evidence>
<dbReference type="PANTHER" id="PTHR45614">
    <property type="entry name" value="MYB PROTEIN-RELATED"/>
    <property type="match status" value="1"/>
</dbReference>
<dbReference type="AlphaFoldDB" id="A0A1X6NM75"/>
<dbReference type="GO" id="GO:0000978">
    <property type="term" value="F:RNA polymerase II cis-regulatory region sequence-specific DNA binding"/>
    <property type="evidence" value="ECO:0007669"/>
    <property type="project" value="TreeGrafter"/>
</dbReference>
<dbReference type="PANTHER" id="PTHR45614:SF232">
    <property type="entry name" value="TRANSCRIPTION FACTOR MYB3R-2"/>
    <property type="match status" value="1"/>
</dbReference>
<feature type="region of interest" description="Disordered" evidence="1">
    <location>
        <begin position="1"/>
        <end position="56"/>
    </location>
</feature>
<dbReference type="InterPro" id="IPR017930">
    <property type="entry name" value="Myb_dom"/>
</dbReference>
<feature type="compositionally biased region" description="Polar residues" evidence="1">
    <location>
        <begin position="508"/>
        <end position="522"/>
    </location>
</feature>
<reference evidence="4 5" key="1">
    <citation type="submission" date="2017-03" db="EMBL/GenBank/DDBJ databases">
        <title>WGS assembly of Porphyra umbilicalis.</title>
        <authorList>
            <person name="Brawley S.H."/>
            <person name="Blouin N.A."/>
            <person name="Ficko-Blean E."/>
            <person name="Wheeler G.L."/>
            <person name="Lohr M."/>
            <person name="Goodson H.V."/>
            <person name="Jenkins J.W."/>
            <person name="Blaby-Haas C.E."/>
            <person name="Helliwell K.E."/>
            <person name="Chan C."/>
            <person name="Marriage T."/>
            <person name="Bhattacharya D."/>
            <person name="Klein A.S."/>
            <person name="Badis Y."/>
            <person name="Brodie J."/>
            <person name="Cao Y."/>
            <person name="Collen J."/>
            <person name="Dittami S.M."/>
            <person name="Gachon C.M."/>
            <person name="Green B.R."/>
            <person name="Karpowicz S."/>
            <person name="Kim J.W."/>
            <person name="Kudahl U."/>
            <person name="Lin S."/>
            <person name="Michel G."/>
            <person name="Mittag M."/>
            <person name="Olson B.J."/>
            <person name="Pangilinan J."/>
            <person name="Peng Y."/>
            <person name="Qiu H."/>
            <person name="Shu S."/>
            <person name="Singer J.T."/>
            <person name="Smith A.G."/>
            <person name="Sprecher B.N."/>
            <person name="Wagner V."/>
            <person name="Wang W."/>
            <person name="Wang Z.-Y."/>
            <person name="Yan J."/>
            <person name="Yarish C."/>
            <person name="Zoeuner-Riek S."/>
            <person name="Zhuang Y."/>
            <person name="Zou Y."/>
            <person name="Lindquist E.A."/>
            <person name="Grimwood J."/>
            <person name="Barry K."/>
            <person name="Rokhsar D.S."/>
            <person name="Schmutz J."/>
            <person name="Stiller J.W."/>
            <person name="Grossman A.R."/>
            <person name="Prochnik S.E."/>
        </authorList>
    </citation>
    <scope>NUCLEOTIDE SEQUENCE [LARGE SCALE GENOMIC DNA]</scope>
    <source>
        <strain evidence="4">4086291</strain>
    </source>
</reference>
<feature type="domain" description="Myb-like" evidence="2">
    <location>
        <begin position="129"/>
        <end position="179"/>
    </location>
</feature>
<dbReference type="SMR" id="A0A1X6NM75"/>
<sequence length="628" mass="63556">MRSRSSTPLPPSGRYTRSSTAGMGGPPDHYSPGCDSGSGGDTRGKRRLMGIGKTRKSATWARDEDRRLVQLVYEETVASGRVKSGISQEEAATVASSVAAHAKMWSKVASNLPGRSGKQCRERWLNQLQPGIKRGAWTEKEEETLRTAHEELGNRWVQIALRLPGRTDNCVKNHWNSMLRKQQRREAALATAAAANRAVTSPMDHGRPPQRQAYSWPLSTLQPPFQPVGASPPVAQGPLPLAPPHVSLGGHVGHGASPPYGGDEVNGLGGMNGVHGLNGAGGSGGPTGAVGGPYDAPSPLAPSSPALGNGGRQYPLRSAGNGPAYSPSGPPRPLGGVYRPPSFGANPLGSGVSYPYNTPPKHSPLPDEGSRTLRSLTPTSTLGGSGRLLGSTGGSGNRGTPPQATTKNPLLSLATAALSRPTTSLTPDSRLTYTSRSPTLSPVPLSFSGEAAQAGGHGGGGSGSGGGGGGGGSGGGGNGGGGGSGLHGQQHPSSSLPFRPSLPALSGGMSQIPSLSMPSHLSRQPIKLPPMQMVATAHGDGGRPPEPGVGPPSLAGAAGPLPSMDTGGHLRPAFEARSRTRAASGVAAPVYVPAGGGGGRMYAPASSTFCGGPADGSHLLCRDEEGTE</sequence>
<dbReference type="PROSITE" id="PS50090">
    <property type="entry name" value="MYB_LIKE"/>
    <property type="match status" value="2"/>
</dbReference>
<feature type="compositionally biased region" description="Basic residues" evidence="1">
    <location>
        <begin position="44"/>
        <end position="56"/>
    </location>
</feature>
<name>A0A1X6NM75_PORUM</name>
<dbReference type="PROSITE" id="PS51294">
    <property type="entry name" value="HTH_MYB"/>
    <property type="match status" value="2"/>
</dbReference>
<dbReference type="InterPro" id="IPR009057">
    <property type="entry name" value="Homeodomain-like_sf"/>
</dbReference>
<dbReference type="CDD" id="cd00167">
    <property type="entry name" value="SANT"/>
    <property type="match status" value="2"/>
</dbReference>
<feature type="compositionally biased region" description="Low complexity" evidence="1">
    <location>
        <begin position="551"/>
        <end position="563"/>
    </location>
</feature>
<feature type="domain" description="Myb-like" evidence="2">
    <location>
        <begin position="52"/>
        <end position="128"/>
    </location>
</feature>
<feature type="compositionally biased region" description="Gly residues" evidence="1">
    <location>
        <begin position="277"/>
        <end position="291"/>
    </location>
</feature>
<proteinExistence type="predicted"/>
<feature type="compositionally biased region" description="Low complexity" evidence="1">
    <location>
        <begin position="297"/>
        <end position="307"/>
    </location>
</feature>
<dbReference type="SUPFAM" id="SSF46689">
    <property type="entry name" value="Homeodomain-like"/>
    <property type="match status" value="1"/>
</dbReference>
<accession>A0A1X6NM75</accession>
<organism evidence="4 5">
    <name type="scientific">Porphyra umbilicalis</name>
    <name type="common">Purple laver</name>
    <name type="synonym">Red alga</name>
    <dbReference type="NCBI Taxonomy" id="2786"/>
    <lineage>
        <taxon>Eukaryota</taxon>
        <taxon>Rhodophyta</taxon>
        <taxon>Bangiophyceae</taxon>
        <taxon>Bangiales</taxon>
        <taxon>Bangiaceae</taxon>
        <taxon>Porphyra</taxon>
    </lineage>
</organism>
<evidence type="ECO:0000313" key="4">
    <source>
        <dbReference type="EMBL" id="OSX69724.1"/>
    </source>
</evidence>
<feature type="compositionally biased region" description="Gly residues" evidence="1">
    <location>
        <begin position="383"/>
        <end position="397"/>
    </location>
</feature>
<dbReference type="Pfam" id="PF00249">
    <property type="entry name" value="Myb_DNA-binding"/>
    <property type="match status" value="2"/>
</dbReference>
<feature type="domain" description="HTH myb-type" evidence="3">
    <location>
        <begin position="105"/>
        <end position="128"/>
    </location>
</feature>
<protein>
    <submittedName>
        <fullName evidence="4">Uncharacterized protein</fullName>
    </submittedName>
</protein>
<evidence type="ECO:0000259" key="3">
    <source>
        <dbReference type="PROSITE" id="PS51294"/>
    </source>
</evidence>
<dbReference type="Proteomes" id="UP000218209">
    <property type="component" value="Unassembled WGS sequence"/>
</dbReference>
<feature type="compositionally biased region" description="Low complexity" evidence="1">
    <location>
        <begin position="492"/>
        <end position="506"/>
    </location>
</feature>
<dbReference type="InterPro" id="IPR001005">
    <property type="entry name" value="SANT/Myb"/>
</dbReference>
<dbReference type="GO" id="GO:0005634">
    <property type="term" value="C:nucleus"/>
    <property type="evidence" value="ECO:0007669"/>
    <property type="project" value="TreeGrafter"/>
</dbReference>
<feature type="compositionally biased region" description="Polar residues" evidence="1">
    <location>
        <begin position="420"/>
        <end position="440"/>
    </location>
</feature>
<feature type="domain" description="HTH myb-type" evidence="3">
    <location>
        <begin position="129"/>
        <end position="183"/>
    </location>
</feature>
<dbReference type="InterPro" id="IPR050560">
    <property type="entry name" value="MYB_TF"/>
</dbReference>
<evidence type="ECO:0000313" key="5">
    <source>
        <dbReference type="Proteomes" id="UP000218209"/>
    </source>
</evidence>
<feature type="region of interest" description="Disordered" evidence="1">
    <location>
        <begin position="277"/>
        <end position="570"/>
    </location>
</feature>
<dbReference type="GO" id="GO:0000981">
    <property type="term" value="F:DNA-binding transcription factor activity, RNA polymerase II-specific"/>
    <property type="evidence" value="ECO:0007669"/>
    <property type="project" value="TreeGrafter"/>
</dbReference>
<evidence type="ECO:0000256" key="1">
    <source>
        <dbReference type="SAM" id="MobiDB-lite"/>
    </source>
</evidence>
<keyword evidence="5" id="KW-1185">Reference proteome</keyword>
<dbReference type="SMART" id="SM00717">
    <property type="entry name" value="SANT"/>
    <property type="match status" value="2"/>
</dbReference>
<dbReference type="OrthoDB" id="2143914at2759"/>
<feature type="compositionally biased region" description="Low complexity" evidence="1">
    <location>
        <begin position="372"/>
        <end position="382"/>
    </location>
</feature>